<keyword evidence="2" id="KW-0812">Transmembrane</keyword>
<dbReference type="SMART" id="SM00756">
    <property type="entry name" value="VKc"/>
    <property type="match status" value="1"/>
</dbReference>
<evidence type="ECO:0000259" key="3">
    <source>
        <dbReference type="SMART" id="SM00756"/>
    </source>
</evidence>
<feature type="transmembrane region" description="Helical" evidence="2">
    <location>
        <begin position="196"/>
        <end position="219"/>
    </location>
</feature>
<evidence type="ECO:0000313" key="4">
    <source>
        <dbReference type="EMBL" id="MBW3083692.1"/>
    </source>
</evidence>
<dbReference type="InterPro" id="IPR012932">
    <property type="entry name" value="VKOR"/>
</dbReference>
<dbReference type="Pfam" id="PF07884">
    <property type="entry name" value="VKOR"/>
    <property type="match status" value="1"/>
</dbReference>
<name>A0ABS6WBL3_9BIFI</name>
<accession>A0ABS6WBL3</accession>
<feature type="transmembrane region" description="Helical" evidence="2">
    <location>
        <begin position="34"/>
        <end position="54"/>
    </location>
</feature>
<keyword evidence="5" id="KW-1185">Reference proteome</keyword>
<reference evidence="4 5" key="1">
    <citation type="submission" date="2021-05" db="EMBL/GenBank/DDBJ databases">
        <title>Phylogenetic classification of ten novel species belonging to the genus Bifidobacterium comprising B. colchicus sp. nov., B. abeli sp. nov., B. bicoloris sp. nov., B. guerezis sp. nov., B. rosaliae sp. nov., B. santillanensis sp. nov., B. argentati sp. nov., B. amazzoni sp. nov., B. pluviali sp. nov., and B. pinnaculum sp. nov.</title>
        <authorList>
            <person name="Lugli G.A."/>
            <person name="Ruiz Garcia L."/>
            <person name="Margolles A."/>
            <person name="Ventura M."/>
        </authorList>
    </citation>
    <scope>NUCLEOTIDE SEQUENCE [LARGE SCALE GENOMIC DNA]</scope>
    <source>
        <strain evidence="4 5">6T3</strain>
    </source>
</reference>
<evidence type="ECO:0000256" key="2">
    <source>
        <dbReference type="SAM" id="Phobius"/>
    </source>
</evidence>
<dbReference type="EMBL" id="JAHBBD010000032">
    <property type="protein sequence ID" value="MBW3083692.1"/>
    <property type="molecule type" value="Genomic_DNA"/>
</dbReference>
<evidence type="ECO:0000313" key="5">
    <source>
        <dbReference type="Proteomes" id="UP000812844"/>
    </source>
</evidence>
<proteinExistence type="predicted"/>
<keyword evidence="2" id="KW-0472">Membrane</keyword>
<organism evidence="4 5">
    <name type="scientific">Bifidobacterium phasiani</name>
    <dbReference type="NCBI Taxonomy" id="2834431"/>
    <lineage>
        <taxon>Bacteria</taxon>
        <taxon>Bacillati</taxon>
        <taxon>Actinomycetota</taxon>
        <taxon>Actinomycetes</taxon>
        <taxon>Bifidobacteriales</taxon>
        <taxon>Bifidobacteriaceae</taxon>
        <taxon>Bifidobacterium</taxon>
    </lineage>
</organism>
<feature type="domain" description="Vitamin K epoxide reductase" evidence="3">
    <location>
        <begin position="33"/>
        <end position="179"/>
    </location>
</feature>
<protein>
    <submittedName>
        <fullName evidence="4">Vitamin K epoxide reductase family protein</fullName>
    </submittedName>
</protein>
<gene>
    <name evidence="4" type="ORF">KIH73_10080</name>
</gene>
<feature type="transmembrane region" description="Helical" evidence="2">
    <location>
        <begin position="127"/>
        <end position="146"/>
    </location>
</feature>
<sequence>MTASATAHPTTSPSPATESDGAEPALTGWRHGAVWTYGVVLVASLVALVASFVLSAETLELARHPGQQLACDVNGTLSCSTVMQSWQAEIVKFAGLSYPNAFFGIAAESVFVTIAVVGMCRVAVPRWFAACTWLGGLAALAYSYWLTTQSMFVIHALCPWCLTLMFATTIQFMALSHATAAVRRLPARARGLRAYYRLNIDLMIDLVWVLALVTLILVVDGPALFS</sequence>
<dbReference type="Proteomes" id="UP000812844">
    <property type="component" value="Unassembled WGS sequence"/>
</dbReference>
<dbReference type="RefSeq" id="WP_219083125.1">
    <property type="nucleotide sequence ID" value="NZ_JAHBBD010000032.1"/>
</dbReference>
<comment type="caution">
    <text evidence="4">The sequence shown here is derived from an EMBL/GenBank/DDBJ whole genome shotgun (WGS) entry which is preliminary data.</text>
</comment>
<evidence type="ECO:0000256" key="1">
    <source>
        <dbReference type="SAM" id="MobiDB-lite"/>
    </source>
</evidence>
<keyword evidence="2" id="KW-1133">Transmembrane helix</keyword>
<feature type="compositionally biased region" description="Low complexity" evidence="1">
    <location>
        <begin position="1"/>
        <end position="17"/>
    </location>
</feature>
<feature type="region of interest" description="Disordered" evidence="1">
    <location>
        <begin position="1"/>
        <end position="23"/>
    </location>
</feature>
<dbReference type="CDD" id="cd12922">
    <property type="entry name" value="VKOR_5"/>
    <property type="match status" value="1"/>
</dbReference>
<dbReference type="InterPro" id="IPR041714">
    <property type="entry name" value="VKOR_Actinobacteria"/>
</dbReference>
<feature type="transmembrane region" description="Helical" evidence="2">
    <location>
        <begin position="101"/>
        <end position="120"/>
    </location>
</feature>
<feature type="transmembrane region" description="Helical" evidence="2">
    <location>
        <begin position="152"/>
        <end position="175"/>
    </location>
</feature>